<proteinExistence type="predicted"/>
<dbReference type="Proteomes" id="UP000650582">
    <property type="component" value="Unassembled WGS sequence"/>
</dbReference>
<organism evidence="1 2">
    <name type="scientific">Rhizoctonia solani</name>
    <dbReference type="NCBI Taxonomy" id="456999"/>
    <lineage>
        <taxon>Eukaryota</taxon>
        <taxon>Fungi</taxon>
        <taxon>Dikarya</taxon>
        <taxon>Basidiomycota</taxon>
        <taxon>Agaricomycotina</taxon>
        <taxon>Agaricomycetes</taxon>
        <taxon>Cantharellales</taxon>
        <taxon>Ceratobasidiaceae</taxon>
        <taxon>Rhizoctonia</taxon>
    </lineage>
</organism>
<comment type="caution">
    <text evidence="1">The sequence shown here is derived from an EMBL/GenBank/DDBJ whole genome shotgun (WGS) entry which is preliminary data.</text>
</comment>
<evidence type="ECO:0000313" key="2">
    <source>
        <dbReference type="Proteomes" id="UP000650582"/>
    </source>
</evidence>
<dbReference type="EMBL" id="JACYCC010000165">
    <property type="protein sequence ID" value="KAF8673065.1"/>
    <property type="molecule type" value="Genomic_DNA"/>
</dbReference>
<name>A0A8H7LET4_9AGAM</name>
<gene>
    <name evidence="1" type="ORF">RHS04_07707</name>
</gene>
<protein>
    <submittedName>
        <fullName evidence="1">Uncharacterized protein</fullName>
    </submittedName>
</protein>
<evidence type="ECO:0000313" key="1">
    <source>
        <dbReference type="EMBL" id="KAF8673065.1"/>
    </source>
</evidence>
<accession>A0A8H7LET4</accession>
<reference evidence="1" key="1">
    <citation type="submission" date="2020-09" db="EMBL/GenBank/DDBJ databases">
        <title>Comparative genome analyses of four rice-infecting Rhizoctonia solani isolates reveal extensive enrichment of homogalacturonan modification genes.</title>
        <authorList>
            <person name="Lee D.-Y."/>
            <person name="Jeon J."/>
            <person name="Kim K.-T."/>
            <person name="Cheong K."/>
            <person name="Song H."/>
            <person name="Choi G."/>
            <person name="Ko J."/>
            <person name="Opiyo S.O."/>
            <person name="Zuo S."/>
            <person name="Madhav S."/>
            <person name="Lee Y.-H."/>
            <person name="Wang G.-L."/>
        </authorList>
    </citation>
    <scope>NUCLEOTIDE SEQUENCE</scope>
    <source>
        <strain evidence="1">AG1-IA YN-7</strain>
    </source>
</reference>
<dbReference type="AlphaFoldDB" id="A0A8H7LET4"/>
<sequence length="289" mass="31063">MNFLSLSRSVSVVSQRIVAPSLVQFVRRKSSTTTKSLLFSPSPRKLEVAVTPRRVSLKFAEDTNTKVAPKVTKAASTAKDLKASIEAKIQKGFSAMTFKPSKPAATKPTRSKAPQVAKETEAKACKLSNNGSSNTGATCKSPGTIPCWVDASPTHIAIVIGDCYKVFALNNGWMTKSRDVNWAETAAFELLARILAQQGRSGVVHVNSDSAAALRAMSGERVKVPEIMESVRRTSDIVKASMFTIKAVKVSRTTNVADGFTRGKVVNGYKEMGDNITVPDALVPFVKAL</sequence>